<comment type="caution">
    <text evidence="2">The sequence shown here is derived from an EMBL/GenBank/DDBJ whole genome shotgun (WGS) entry which is preliminary data.</text>
</comment>
<gene>
    <name evidence="2" type="ORF">VST7929_01991</name>
</gene>
<reference evidence="2" key="1">
    <citation type="submission" date="2021-11" db="EMBL/GenBank/DDBJ databases">
        <authorList>
            <person name="Rodrigo-Torres L."/>
            <person name="Arahal R. D."/>
            <person name="Lucena T."/>
        </authorList>
    </citation>
    <scope>NUCLEOTIDE SEQUENCE</scope>
    <source>
        <strain evidence="2">CECT 7929</strain>
    </source>
</reference>
<dbReference type="InterPro" id="IPR036061">
    <property type="entry name" value="CheW-like_dom_sf"/>
</dbReference>
<keyword evidence="3" id="KW-1185">Reference proteome</keyword>
<evidence type="ECO:0000313" key="2">
    <source>
        <dbReference type="EMBL" id="CAH0534090.1"/>
    </source>
</evidence>
<dbReference type="InterPro" id="IPR002545">
    <property type="entry name" value="CheW-lke_dom"/>
</dbReference>
<dbReference type="PIRSF" id="PIRSF020479">
    <property type="entry name" value="UCP020479_CheW"/>
    <property type="match status" value="1"/>
</dbReference>
<dbReference type="Pfam" id="PF01584">
    <property type="entry name" value="CheW"/>
    <property type="match status" value="1"/>
</dbReference>
<dbReference type="SMART" id="SM00260">
    <property type="entry name" value="CheW"/>
    <property type="match status" value="1"/>
</dbReference>
<dbReference type="EMBL" id="CAKLDI010000001">
    <property type="protein sequence ID" value="CAH0534090.1"/>
    <property type="molecule type" value="Genomic_DNA"/>
</dbReference>
<evidence type="ECO:0000313" key="3">
    <source>
        <dbReference type="Proteomes" id="UP000838672"/>
    </source>
</evidence>
<dbReference type="InterPro" id="IPR014506">
    <property type="entry name" value="UCP020479_CheW"/>
</dbReference>
<proteinExistence type="predicted"/>
<dbReference type="PROSITE" id="PS50851">
    <property type="entry name" value="CHEW"/>
    <property type="match status" value="1"/>
</dbReference>
<dbReference type="RefSeq" id="WP_237466493.1">
    <property type="nucleotide sequence ID" value="NZ_CAKLDI010000001.1"/>
</dbReference>
<evidence type="ECO:0000259" key="1">
    <source>
        <dbReference type="PROSITE" id="PS50851"/>
    </source>
</evidence>
<accession>A0ABM8ZUT3</accession>
<feature type="domain" description="CheW-like" evidence="1">
    <location>
        <begin position="200"/>
        <end position="337"/>
    </location>
</feature>
<organism evidence="2 3">
    <name type="scientific">Vibrio stylophorae</name>
    <dbReference type="NCBI Taxonomy" id="659351"/>
    <lineage>
        <taxon>Bacteria</taxon>
        <taxon>Pseudomonadati</taxon>
        <taxon>Pseudomonadota</taxon>
        <taxon>Gammaproteobacteria</taxon>
        <taxon>Vibrionales</taxon>
        <taxon>Vibrionaceae</taxon>
        <taxon>Vibrio</taxon>
    </lineage>
</organism>
<dbReference type="SUPFAM" id="SSF50341">
    <property type="entry name" value="CheW-like"/>
    <property type="match status" value="1"/>
</dbReference>
<sequence>MSTNRAPLNSEQALDDYFMALLEEDEVPAQLEMPTESEVPPEVQLAVQPQPAAVSASAKPYVELESDKQIQLQRLLSQVSTETVPQLAVAVETETKTETETKVETETLSDQLDPDWQAALVEEAAHDAATQVQLAEPEVAVETLVDTVVETEVETKAETVVEALETTAVDIAVDTEVATELAPAEKALDSDWHNIETGYEFQVLYFLIAGVTFAVPLNNLGGIHRLAETNILLGRPAWYLGLQTSREQQLDVVDTARWVMPDKITDDQHREDYQYIVMLGDSKWGLASDKLMGTETLVKEDVRWRESEGKRPWLAGMVKEKMCALIHVEAMINMLNAGLDVNGVA</sequence>
<protein>
    <recommendedName>
        <fullName evidence="1">CheW-like domain-containing protein</fullName>
    </recommendedName>
</protein>
<name>A0ABM8ZUT3_9VIBR</name>
<dbReference type="Proteomes" id="UP000838672">
    <property type="component" value="Unassembled WGS sequence"/>
</dbReference>